<name>A0AAD3XT18_NEPGR</name>
<proteinExistence type="predicted"/>
<comment type="caution">
    <text evidence="1">The sequence shown here is derived from an EMBL/GenBank/DDBJ whole genome shotgun (WGS) entry which is preliminary data.</text>
</comment>
<evidence type="ECO:0000313" key="1">
    <source>
        <dbReference type="EMBL" id="GMH15210.1"/>
    </source>
</evidence>
<protein>
    <submittedName>
        <fullName evidence="1">Uncharacterized protein</fullName>
    </submittedName>
</protein>
<dbReference type="AlphaFoldDB" id="A0AAD3XT18"/>
<accession>A0AAD3XT18</accession>
<reference evidence="1" key="1">
    <citation type="submission" date="2023-05" db="EMBL/GenBank/DDBJ databases">
        <title>Nepenthes gracilis genome sequencing.</title>
        <authorList>
            <person name="Fukushima K."/>
        </authorList>
    </citation>
    <scope>NUCLEOTIDE SEQUENCE</scope>
    <source>
        <strain evidence="1">SING2019-196</strain>
    </source>
</reference>
<keyword evidence="2" id="KW-1185">Reference proteome</keyword>
<sequence length="195" mass="21895">MSSLGFLPGSRFAATHWNIGPTRGLVMLPVLLGSLFLLIPKWRIHQGLVIREYESMWRFPAPENPDGEVQREDLIVLESKERVLAPVIPCFSFQIDAPRTLSISGVKGKFVAKMASKEIYEQREKDGHRIKSLLPWNEALLTQQPWRQISNVAGPVCVDWFRIGLALCLGLPKDNLLAFSRLLAEVGGDACFKGR</sequence>
<dbReference type="Proteomes" id="UP001279734">
    <property type="component" value="Unassembled WGS sequence"/>
</dbReference>
<gene>
    <name evidence="1" type="ORF">Nepgr_017051</name>
</gene>
<evidence type="ECO:0000313" key="2">
    <source>
        <dbReference type="Proteomes" id="UP001279734"/>
    </source>
</evidence>
<organism evidence="1 2">
    <name type="scientific">Nepenthes gracilis</name>
    <name type="common">Slender pitcher plant</name>
    <dbReference type="NCBI Taxonomy" id="150966"/>
    <lineage>
        <taxon>Eukaryota</taxon>
        <taxon>Viridiplantae</taxon>
        <taxon>Streptophyta</taxon>
        <taxon>Embryophyta</taxon>
        <taxon>Tracheophyta</taxon>
        <taxon>Spermatophyta</taxon>
        <taxon>Magnoliopsida</taxon>
        <taxon>eudicotyledons</taxon>
        <taxon>Gunneridae</taxon>
        <taxon>Pentapetalae</taxon>
        <taxon>Caryophyllales</taxon>
        <taxon>Nepenthaceae</taxon>
        <taxon>Nepenthes</taxon>
    </lineage>
</organism>
<dbReference type="EMBL" id="BSYO01000015">
    <property type="protein sequence ID" value="GMH15210.1"/>
    <property type="molecule type" value="Genomic_DNA"/>
</dbReference>